<evidence type="ECO:0000313" key="3">
    <source>
        <dbReference type="EMBL" id="MBR7675398.1"/>
    </source>
</evidence>
<accession>A0A8T4IUP2</accession>
<dbReference type="InterPro" id="IPR054246">
    <property type="entry name" value="DUF6973"/>
</dbReference>
<protein>
    <recommendedName>
        <fullName evidence="2">DUF6973 domain-containing protein</fullName>
    </recommendedName>
</protein>
<organism evidence="3 4">
    <name type="scientific">Streptomyces daliensis</name>
    <dbReference type="NCBI Taxonomy" id="299421"/>
    <lineage>
        <taxon>Bacteria</taxon>
        <taxon>Bacillati</taxon>
        <taxon>Actinomycetota</taxon>
        <taxon>Actinomycetes</taxon>
        <taxon>Kitasatosporales</taxon>
        <taxon>Streptomycetaceae</taxon>
        <taxon>Streptomyces</taxon>
    </lineage>
</organism>
<keyword evidence="4" id="KW-1185">Reference proteome</keyword>
<dbReference type="AlphaFoldDB" id="A0A8T4IUP2"/>
<dbReference type="EMBL" id="JAGSMN010000475">
    <property type="protein sequence ID" value="MBR7675398.1"/>
    <property type="molecule type" value="Genomic_DNA"/>
</dbReference>
<feature type="region of interest" description="Disordered" evidence="1">
    <location>
        <begin position="84"/>
        <end position="138"/>
    </location>
</feature>
<evidence type="ECO:0000313" key="4">
    <source>
        <dbReference type="Proteomes" id="UP000675554"/>
    </source>
</evidence>
<feature type="compositionally biased region" description="Basic and acidic residues" evidence="1">
    <location>
        <begin position="84"/>
        <end position="95"/>
    </location>
</feature>
<sequence>MKSRPLEGTAYLKISEWASKTAEEEADKNPNLDKNAFRHAIWQAKLTYLMGEDKAKLWADAHEAYHPKSAHPDHMADLVNNEYGRDLGHRTESEGPAKPITPGGPSADAQAEERILDEARRYAQSDDFAHEDHFNDFD</sequence>
<comment type="caution">
    <text evidence="3">The sequence shown here is derived from an EMBL/GenBank/DDBJ whole genome shotgun (WGS) entry which is preliminary data.</text>
</comment>
<gene>
    <name evidence="3" type="ORF">KDA82_20725</name>
</gene>
<dbReference type="Pfam" id="PF22322">
    <property type="entry name" value="DUF6973"/>
    <property type="match status" value="1"/>
</dbReference>
<name>A0A8T4IUP2_9ACTN</name>
<reference evidence="3" key="1">
    <citation type="submission" date="2021-04" db="EMBL/GenBank/DDBJ databases">
        <title>Sequencing of actinobacteria type strains.</title>
        <authorList>
            <person name="Nguyen G.-S."/>
            <person name="Wentzel A."/>
        </authorList>
    </citation>
    <scope>NUCLEOTIDE SEQUENCE</scope>
    <source>
        <strain evidence="3">DSM 42095</strain>
    </source>
</reference>
<feature type="domain" description="DUF6973" evidence="2">
    <location>
        <begin position="3"/>
        <end position="93"/>
    </location>
</feature>
<evidence type="ECO:0000259" key="2">
    <source>
        <dbReference type="Pfam" id="PF22322"/>
    </source>
</evidence>
<feature type="compositionally biased region" description="Basic and acidic residues" evidence="1">
    <location>
        <begin position="111"/>
        <end position="138"/>
    </location>
</feature>
<dbReference type="Proteomes" id="UP000675554">
    <property type="component" value="Unassembled WGS sequence"/>
</dbReference>
<proteinExistence type="predicted"/>
<evidence type="ECO:0000256" key="1">
    <source>
        <dbReference type="SAM" id="MobiDB-lite"/>
    </source>
</evidence>